<name>A0A412J846_9BACE</name>
<sequence>MIKVTYEDQLNISTDLIEYLLALIKITNKGSALLQEQVDYSTVSQTIEAIRENICECAQKYRIVKELNPDIFKNLLNCYDLPVCDHKLIQLCDLLLLFKRAESVKFVLETNDRQTLKADEKSFIENVIQEKLFQYLKEKRKLEEYTSFIMWTSPTPPNSFIYKKDKNIYTYAANNPQPVSINKSNLQQIRDKEMMILEDNSIAVVNHLYQRLIQRGFVKPLPSRTQVGTKPACFIYDTLMFLGYFSNDYSSYENQYRINKAKRDRIKELIRPNK</sequence>
<dbReference type="EMBL" id="WDER01000060">
    <property type="protein sequence ID" value="KAB6079969.1"/>
    <property type="molecule type" value="Genomic_DNA"/>
</dbReference>
<organism evidence="1 2">
    <name type="scientific">Bacteroides xylanisolvens</name>
    <dbReference type="NCBI Taxonomy" id="371601"/>
    <lineage>
        <taxon>Bacteria</taxon>
        <taxon>Pseudomonadati</taxon>
        <taxon>Bacteroidota</taxon>
        <taxon>Bacteroidia</taxon>
        <taxon>Bacteroidales</taxon>
        <taxon>Bacteroidaceae</taxon>
        <taxon>Bacteroides</taxon>
    </lineage>
</organism>
<gene>
    <name evidence="1" type="ORF">GA560_18295</name>
</gene>
<accession>A0A412J846</accession>
<reference evidence="1 2" key="1">
    <citation type="journal article" date="2019" name="Nat. Med.">
        <title>A library of human gut bacterial isolates paired with longitudinal multiomics data enables mechanistic microbiome research.</title>
        <authorList>
            <person name="Poyet M."/>
            <person name="Groussin M."/>
            <person name="Gibbons S.M."/>
            <person name="Avila-Pacheco J."/>
            <person name="Jiang X."/>
            <person name="Kearney S.M."/>
            <person name="Perrotta A.R."/>
            <person name="Berdy B."/>
            <person name="Zhao S."/>
            <person name="Lieberman T.D."/>
            <person name="Swanson P.K."/>
            <person name="Smith M."/>
            <person name="Roesemann S."/>
            <person name="Alexander J.E."/>
            <person name="Rich S.A."/>
            <person name="Livny J."/>
            <person name="Vlamakis H."/>
            <person name="Clish C."/>
            <person name="Bullock K."/>
            <person name="Deik A."/>
            <person name="Scott J."/>
            <person name="Pierce K.A."/>
            <person name="Xavier R.J."/>
            <person name="Alm E.J."/>
        </authorList>
    </citation>
    <scope>NUCLEOTIDE SEQUENCE [LARGE SCALE GENOMIC DNA]</scope>
    <source>
        <strain evidence="1 2">BIOML-A73</strain>
    </source>
</reference>
<dbReference type="GeneID" id="60926927"/>
<dbReference type="Proteomes" id="UP000474077">
    <property type="component" value="Unassembled WGS sequence"/>
</dbReference>
<protein>
    <submittedName>
        <fullName evidence="1">Uncharacterized protein</fullName>
    </submittedName>
</protein>
<evidence type="ECO:0000313" key="2">
    <source>
        <dbReference type="Proteomes" id="UP000474077"/>
    </source>
</evidence>
<dbReference type="AlphaFoldDB" id="A0A412J846"/>
<proteinExistence type="predicted"/>
<evidence type="ECO:0000313" key="1">
    <source>
        <dbReference type="EMBL" id="KAB6079969.1"/>
    </source>
</evidence>
<dbReference type="RefSeq" id="WP_011107541.1">
    <property type="nucleotide sequence ID" value="NZ_CP183042.1"/>
</dbReference>
<comment type="caution">
    <text evidence="1">The sequence shown here is derived from an EMBL/GenBank/DDBJ whole genome shotgun (WGS) entry which is preliminary data.</text>
</comment>